<dbReference type="InterPro" id="IPR036508">
    <property type="entry name" value="Chitin-bd_dom_sf"/>
</dbReference>
<dbReference type="SMART" id="SM00494">
    <property type="entry name" value="ChtBD2"/>
    <property type="match status" value="3"/>
</dbReference>
<dbReference type="AlphaFoldDB" id="A0A553N6D0"/>
<keyword evidence="4" id="KW-1015">Disulfide bond</keyword>
<dbReference type="OMA" id="NWRIDCG"/>
<accession>A0A553N6D0</accession>
<evidence type="ECO:0000313" key="10">
    <source>
        <dbReference type="Proteomes" id="UP000318571"/>
    </source>
</evidence>
<protein>
    <recommendedName>
        <fullName evidence="8">Chitin-binding type-2 domain-containing protein</fullName>
    </recommendedName>
</protein>
<dbReference type="InterPro" id="IPR051940">
    <property type="entry name" value="Chitin_bind-dev_reg"/>
</dbReference>
<evidence type="ECO:0000256" key="4">
    <source>
        <dbReference type="ARBA" id="ARBA00023157"/>
    </source>
</evidence>
<dbReference type="PANTHER" id="PTHR23301:SF106">
    <property type="entry name" value="CHITIN-BINDING TYPE-2 DOMAIN-CONTAINING PROTEIN-RELATED"/>
    <property type="match status" value="1"/>
</dbReference>
<evidence type="ECO:0000256" key="1">
    <source>
        <dbReference type="ARBA" id="ARBA00022669"/>
    </source>
</evidence>
<evidence type="ECO:0000313" key="9">
    <source>
        <dbReference type="EMBL" id="TRY60990.1"/>
    </source>
</evidence>
<dbReference type="OrthoDB" id="6358068at2759"/>
<keyword evidence="5" id="KW-0325">Glycoprotein</keyword>
<dbReference type="PANTHER" id="PTHR23301">
    <property type="entry name" value="CHITIN BINDING PERITROPHIN-A"/>
    <property type="match status" value="1"/>
</dbReference>
<feature type="chain" id="PRO_5021786224" description="Chitin-binding type-2 domain-containing protein" evidence="7">
    <location>
        <begin position="21"/>
        <end position="260"/>
    </location>
</feature>
<evidence type="ECO:0000256" key="6">
    <source>
        <dbReference type="SAM" id="MobiDB-lite"/>
    </source>
</evidence>
<evidence type="ECO:0000256" key="2">
    <source>
        <dbReference type="ARBA" id="ARBA00022729"/>
    </source>
</evidence>
<comment type="caution">
    <text evidence="9">The sequence shown here is derived from an EMBL/GenBank/DDBJ whole genome shotgun (WGS) entry which is preliminary data.</text>
</comment>
<evidence type="ECO:0000256" key="5">
    <source>
        <dbReference type="ARBA" id="ARBA00023180"/>
    </source>
</evidence>
<dbReference type="Gene3D" id="2.170.140.10">
    <property type="entry name" value="Chitin binding domain"/>
    <property type="match status" value="2"/>
</dbReference>
<gene>
    <name evidence="9" type="ORF">TCAL_01463</name>
</gene>
<feature type="signal peptide" evidence="7">
    <location>
        <begin position="1"/>
        <end position="20"/>
    </location>
</feature>
<feature type="region of interest" description="Disordered" evidence="6">
    <location>
        <begin position="36"/>
        <end position="64"/>
    </location>
</feature>
<evidence type="ECO:0000256" key="3">
    <source>
        <dbReference type="ARBA" id="ARBA00022737"/>
    </source>
</evidence>
<name>A0A553N6D0_TIGCA</name>
<keyword evidence="2 7" id="KW-0732">Signal</keyword>
<dbReference type="PROSITE" id="PS50940">
    <property type="entry name" value="CHIT_BIND_II"/>
    <property type="match status" value="2"/>
</dbReference>
<keyword evidence="1" id="KW-0147">Chitin-binding</keyword>
<dbReference type="InterPro" id="IPR002557">
    <property type="entry name" value="Chitin-bd_dom"/>
</dbReference>
<dbReference type="Pfam" id="PF01607">
    <property type="entry name" value="CBM_14"/>
    <property type="match status" value="3"/>
</dbReference>
<evidence type="ECO:0000259" key="8">
    <source>
        <dbReference type="PROSITE" id="PS50940"/>
    </source>
</evidence>
<dbReference type="GO" id="GO:0008061">
    <property type="term" value="F:chitin binding"/>
    <property type="evidence" value="ECO:0007669"/>
    <property type="project" value="UniProtKB-KW"/>
</dbReference>
<sequence>MNLKVSCCLLLVCLVVSSQSQTQRRRKVIRVRRPISKARAIDQRPPPEQVVGSQSQSSGCPESEGLQLYEDPENCHRFFKCANGTLTHEECENGLLFDERTAQLGSVHNHCNFNWAVTCGERYLDDTPIASLGCPYRFGIFRTDKCKPFYNKCASGQYVKTPCETGLVFDESIHSCNWPDQVQEEDGGCDSEALLGGFRCPPQDKLSKLNQRYYPFPRFAIENQPELYISCVNNRPRLQSCGPGTEFDSNVLGCVQLDGF</sequence>
<feature type="compositionally biased region" description="Low complexity" evidence="6">
    <location>
        <begin position="49"/>
        <end position="59"/>
    </location>
</feature>
<reference evidence="9 10" key="1">
    <citation type="journal article" date="2018" name="Nat. Ecol. Evol.">
        <title>Genomic signatures of mitonuclear coevolution across populations of Tigriopus californicus.</title>
        <authorList>
            <person name="Barreto F.S."/>
            <person name="Watson E.T."/>
            <person name="Lima T.G."/>
            <person name="Willett C.S."/>
            <person name="Edmands S."/>
            <person name="Li W."/>
            <person name="Burton R.S."/>
        </authorList>
    </citation>
    <scope>NUCLEOTIDE SEQUENCE [LARGE SCALE GENOMIC DNA]</scope>
    <source>
        <strain evidence="9 10">San Diego</strain>
    </source>
</reference>
<dbReference type="EMBL" id="VCGU01000459">
    <property type="protein sequence ID" value="TRY60990.1"/>
    <property type="molecule type" value="Genomic_DNA"/>
</dbReference>
<keyword evidence="10" id="KW-1185">Reference proteome</keyword>
<evidence type="ECO:0000256" key="7">
    <source>
        <dbReference type="SAM" id="SignalP"/>
    </source>
</evidence>
<feature type="domain" description="Chitin-binding type-2" evidence="8">
    <location>
        <begin position="57"/>
        <end position="121"/>
    </location>
</feature>
<dbReference type="GO" id="GO:0005576">
    <property type="term" value="C:extracellular region"/>
    <property type="evidence" value="ECO:0007669"/>
    <property type="project" value="InterPro"/>
</dbReference>
<dbReference type="Proteomes" id="UP000318571">
    <property type="component" value="Chromosome 8"/>
</dbReference>
<keyword evidence="3" id="KW-0677">Repeat</keyword>
<dbReference type="SUPFAM" id="SSF57625">
    <property type="entry name" value="Invertebrate chitin-binding proteins"/>
    <property type="match status" value="3"/>
</dbReference>
<organism evidence="9 10">
    <name type="scientific">Tigriopus californicus</name>
    <name type="common">Marine copepod</name>
    <dbReference type="NCBI Taxonomy" id="6832"/>
    <lineage>
        <taxon>Eukaryota</taxon>
        <taxon>Metazoa</taxon>
        <taxon>Ecdysozoa</taxon>
        <taxon>Arthropoda</taxon>
        <taxon>Crustacea</taxon>
        <taxon>Multicrustacea</taxon>
        <taxon>Hexanauplia</taxon>
        <taxon>Copepoda</taxon>
        <taxon>Harpacticoida</taxon>
        <taxon>Harpacticidae</taxon>
        <taxon>Tigriopus</taxon>
    </lineage>
</organism>
<proteinExistence type="predicted"/>
<feature type="domain" description="Chitin-binding type-2" evidence="8">
    <location>
        <begin position="131"/>
        <end position="191"/>
    </location>
</feature>